<sequence>MAGLPYDRTPTPEPVEAPGPSTTRPSALDMALDDYEPKAEPIPEHVQSLMGRMSKGKVYLLEESPAILHVDGKERVRGDPRIANLAAQLDLHDPTEWLLASAAASPSPIRPLALFVRSDNIKHLSTAKVFSWSTGLGADVMGIEWLNDETLLLIFRTPAATLLGLSMLAKAGFDPAEGDDPLLERSAHSIPVSLLPQAELDPEDSKAGEELLAEKPADESGGIRKRGRGTFTKDTGGRFEPPPLAPVDGENQFNLAPGVDPNARIAIRYAMESDGALRKDAKQSEWYQRHGRHAGKERSSAPRGFGGEREREDVSWSGRGQGEGREFAKRLGRERRGPYDRPPRRSEGTRGGGRRTADDLDRELENMAKRRQGGEDGGDGMDVDMDAGAGGERSDRRPRRRERRGKDDLDKELEDMFAARTSAPA</sequence>
<proteinExistence type="predicted"/>
<feature type="compositionally biased region" description="Acidic residues" evidence="1">
    <location>
        <begin position="376"/>
        <end position="385"/>
    </location>
</feature>
<dbReference type="GO" id="GO:0005634">
    <property type="term" value="C:nucleus"/>
    <property type="evidence" value="ECO:0007669"/>
    <property type="project" value="TreeGrafter"/>
</dbReference>
<dbReference type="GO" id="GO:0003729">
    <property type="term" value="F:mRNA binding"/>
    <property type="evidence" value="ECO:0007669"/>
    <property type="project" value="InterPro"/>
</dbReference>
<comment type="caution">
    <text evidence="2">The sequence shown here is derived from an EMBL/GenBank/DDBJ whole genome shotgun (WGS) entry which is preliminary data.</text>
</comment>
<dbReference type="EMBL" id="JAODAN010000003">
    <property type="protein sequence ID" value="KAK1925450.1"/>
    <property type="molecule type" value="Genomic_DNA"/>
</dbReference>
<dbReference type="AlphaFoldDB" id="A0AAD9FSN1"/>
<name>A0AAD9FSN1_PAPLA</name>
<dbReference type="Proteomes" id="UP001182556">
    <property type="component" value="Unassembled WGS sequence"/>
</dbReference>
<reference evidence="2" key="1">
    <citation type="submission" date="2023-02" db="EMBL/GenBank/DDBJ databases">
        <title>Identification and recombinant expression of a fungal hydrolase from Papiliotrema laurentii that hydrolyzes apple cutin and clears colloidal polyester polyurethane.</title>
        <authorList>
            <consortium name="DOE Joint Genome Institute"/>
            <person name="Roman V.A."/>
            <person name="Bojanowski C."/>
            <person name="Crable B.R."/>
            <person name="Wagner D.N."/>
            <person name="Hung C.S."/>
            <person name="Nadeau L.J."/>
            <person name="Schratz L."/>
            <person name="Haridas S."/>
            <person name="Pangilinan J."/>
            <person name="Lipzen A."/>
            <person name="Na H."/>
            <person name="Yan M."/>
            <person name="Ng V."/>
            <person name="Grigoriev I.V."/>
            <person name="Spatafora J.W."/>
            <person name="Barlow D."/>
            <person name="Biffinger J."/>
            <person name="Kelley-Loughnane N."/>
            <person name="Varaljay V.A."/>
            <person name="Crookes-Goodson W.J."/>
        </authorList>
    </citation>
    <scope>NUCLEOTIDE SEQUENCE</scope>
    <source>
        <strain evidence="2">5307AH</strain>
    </source>
</reference>
<evidence type="ECO:0000256" key="1">
    <source>
        <dbReference type="SAM" id="MobiDB-lite"/>
    </source>
</evidence>
<feature type="region of interest" description="Disordered" evidence="1">
    <location>
        <begin position="273"/>
        <end position="425"/>
    </location>
</feature>
<feature type="compositionally biased region" description="Basic and acidic residues" evidence="1">
    <location>
        <begin position="294"/>
        <end position="314"/>
    </location>
</feature>
<feature type="compositionally biased region" description="Basic and acidic residues" evidence="1">
    <location>
        <begin position="203"/>
        <end position="222"/>
    </location>
</feature>
<gene>
    <name evidence="2" type="ORF">DB88DRAFT_483963</name>
</gene>
<feature type="region of interest" description="Disordered" evidence="1">
    <location>
        <begin position="1"/>
        <end position="27"/>
    </location>
</feature>
<protein>
    <submittedName>
        <fullName evidence="2">Uncharacterized protein</fullName>
    </submittedName>
</protein>
<feature type="compositionally biased region" description="Basic and acidic residues" evidence="1">
    <location>
        <begin position="322"/>
        <end position="348"/>
    </location>
</feature>
<dbReference type="InterPro" id="IPR019416">
    <property type="entry name" value="NCBP3"/>
</dbReference>
<feature type="region of interest" description="Disordered" evidence="1">
    <location>
        <begin position="197"/>
        <end position="246"/>
    </location>
</feature>
<evidence type="ECO:0000313" key="2">
    <source>
        <dbReference type="EMBL" id="KAK1925450.1"/>
    </source>
</evidence>
<dbReference type="GO" id="GO:0000340">
    <property type="term" value="F:RNA 7-methylguanosine cap binding"/>
    <property type="evidence" value="ECO:0007669"/>
    <property type="project" value="InterPro"/>
</dbReference>
<evidence type="ECO:0000313" key="3">
    <source>
        <dbReference type="Proteomes" id="UP001182556"/>
    </source>
</evidence>
<feature type="compositionally biased region" description="Basic and acidic residues" evidence="1">
    <location>
        <begin position="355"/>
        <end position="374"/>
    </location>
</feature>
<organism evidence="2 3">
    <name type="scientific">Papiliotrema laurentii</name>
    <name type="common">Cryptococcus laurentii</name>
    <dbReference type="NCBI Taxonomy" id="5418"/>
    <lineage>
        <taxon>Eukaryota</taxon>
        <taxon>Fungi</taxon>
        <taxon>Dikarya</taxon>
        <taxon>Basidiomycota</taxon>
        <taxon>Agaricomycotina</taxon>
        <taxon>Tremellomycetes</taxon>
        <taxon>Tremellales</taxon>
        <taxon>Rhynchogastremaceae</taxon>
        <taxon>Papiliotrema</taxon>
    </lineage>
</organism>
<keyword evidence="3" id="KW-1185">Reference proteome</keyword>
<dbReference type="PANTHER" id="PTHR16291:SF0">
    <property type="entry name" value="NUCLEAR CAP-BINDING PROTEIN SUBUNIT 3"/>
    <property type="match status" value="1"/>
</dbReference>
<dbReference type="PANTHER" id="PTHR16291">
    <property type="entry name" value="NUCLEAR CAP-BINDING PROTEIN SUBUNIT 3"/>
    <property type="match status" value="1"/>
</dbReference>
<accession>A0AAD9FSN1</accession>